<gene>
    <name evidence="2" type="ORF">ACD_71C00176G0002</name>
</gene>
<proteinExistence type="predicted"/>
<comment type="caution">
    <text evidence="2">The sequence shown here is derived from an EMBL/GenBank/DDBJ whole genome shotgun (WGS) entry which is preliminary data.</text>
</comment>
<sequence>MLNNKFIKSTINVVILLLILAIILFFVIPGKDWNESRIKEAREKYEQTQSGYSR</sequence>
<dbReference type="AlphaFoldDB" id="K1Z459"/>
<reference evidence="2" key="1">
    <citation type="journal article" date="2012" name="Science">
        <title>Fermentation, hydrogen, and sulfur metabolism in multiple uncultivated bacterial phyla.</title>
        <authorList>
            <person name="Wrighton K.C."/>
            <person name="Thomas B.C."/>
            <person name="Sharon I."/>
            <person name="Miller C.S."/>
            <person name="Castelle C.J."/>
            <person name="VerBerkmoes N.C."/>
            <person name="Wilkins M.J."/>
            <person name="Hettich R.L."/>
            <person name="Lipton M.S."/>
            <person name="Williams K.H."/>
            <person name="Long P.E."/>
            <person name="Banfield J.F."/>
        </authorList>
    </citation>
    <scope>NUCLEOTIDE SEQUENCE [LARGE SCALE GENOMIC DNA]</scope>
</reference>
<keyword evidence="1" id="KW-0472">Membrane</keyword>
<evidence type="ECO:0000256" key="1">
    <source>
        <dbReference type="SAM" id="Phobius"/>
    </source>
</evidence>
<keyword evidence="1" id="KW-0812">Transmembrane</keyword>
<protein>
    <submittedName>
        <fullName evidence="2">Uncharacterized protein</fullName>
    </submittedName>
</protein>
<feature type="transmembrane region" description="Helical" evidence="1">
    <location>
        <begin position="6"/>
        <end position="28"/>
    </location>
</feature>
<evidence type="ECO:0000313" key="2">
    <source>
        <dbReference type="EMBL" id="EKD44332.1"/>
    </source>
</evidence>
<accession>K1Z459</accession>
<dbReference type="EMBL" id="AMFJ01028907">
    <property type="protein sequence ID" value="EKD44332.1"/>
    <property type="molecule type" value="Genomic_DNA"/>
</dbReference>
<keyword evidence="1" id="KW-1133">Transmembrane helix</keyword>
<organism evidence="2">
    <name type="scientific">uncultured bacterium</name>
    <name type="common">gcode 4</name>
    <dbReference type="NCBI Taxonomy" id="1234023"/>
    <lineage>
        <taxon>Bacteria</taxon>
        <taxon>environmental samples</taxon>
    </lineage>
</organism>
<name>K1Z459_9BACT</name>